<keyword evidence="3" id="KW-0238">DNA-binding</keyword>
<evidence type="ECO:0000313" key="9">
    <source>
        <dbReference type="Proteomes" id="UP001293593"/>
    </source>
</evidence>
<proteinExistence type="predicted"/>
<dbReference type="InterPro" id="IPR011598">
    <property type="entry name" value="bHLH_dom"/>
</dbReference>
<dbReference type="CDD" id="cd11445">
    <property type="entry name" value="bHLH_AtPIF_like"/>
    <property type="match status" value="1"/>
</dbReference>
<evidence type="ECO:0000259" key="7">
    <source>
        <dbReference type="PROSITE" id="PS50888"/>
    </source>
</evidence>
<keyword evidence="2" id="KW-0805">Transcription regulation</keyword>
<dbReference type="InterPro" id="IPR031066">
    <property type="entry name" value="bHLH_ALC-like_plant"/>
</dbReference>
<dbReference type="InterPro" id="IPR036638">
    <property type="entry name" value="HLH_DNA-bd_sf"/>
</dbReference>
<feature type="region of interest" description="Disordered" evidence="6">
    <location>
        <begin position="284"/>
        <end position="325"/>
    </location>
</feature>
<dbReference type="GO" id="GO:0003677">
    <property type="term" value="F:DNA binding"/>
    <property type="evidence" value="ECO:0007669"/>
    <property type="project" value="UniProtKB-KW"/>
</dbReference>
<dbReference type="GO" id="GO:0046983">
    <property type="term" value="F:protein dimerization activity"/>
    <property type="evidence" value="ECO:0007669"/>
    <property type="project" value="InterPro"/>
</dbReference>
<dbReference type="Proteomes" id="UP001293593">
    <property type="component" value="Unassembled WGS sequence"/>
</dbReference>
<comment type="caution">
    <text evidence="8">The sequence shown here is derived from an EMBL/GenBank/DDBJ whole genome shotgun (WGS) entry which is preliminary data.</text>
</comment>
<keyword evidence="5" id="KW-0539">Nucleus</keyword>
<evidence type="ECO:0000256" key="1">
    <source>
        <dbReference type="ARBA" id="ARBA00004123"/>
    </source>
</evidence>
<evidence type="ECO:0000256" key="2">
    <source>
        <dbReference type="ARBA" id="ARBA00023015"/>
    </source>
</evidence>
<feature type="compositionally biased region" description="Basic and acidic residues" evidence="6">
    <location>
        <begin position="308"/>
        <end position="325"/>
    </location>
</feature>
<evidence type="ECO:0000256" key="4">
    <source>
        <dbReference type="ARBA" id="ARBA00023163"/>
    </source>
</evidence>
<keyword evidence="4" id="KW-0804">Transcription</keyword>
<organism evidence="8 9">
    <name type="scientific">Acacia crassicarpa</name>
    <name type="common">northern wattle</name>
    <dbReference type="NCBI Taxonomy" id="499986"/>
    <lineage>
        <taxon>Eukaryota</taxon>
        <taxon>Viridiplantae</taxon>
        <taxon>Streptophyta</taxon>
        <taxon>Embryophyta</taxon>
        <taxon>Tracheophyta</taxon>
        <taxon>Spermatophyta</taxon>
        <taxon>Magnoliopsida</taxon>
        <taxon>eudicotyledons</taxon>
        <taxon>Gunneridae</taxon>
        <taxon>Pentapetalae</taxon>
        <taxon>rosids</taxon>
        <taxon>fabids</taxon>
        <taxon>Fabales</taxon>
        <taxon>Fabaceae</taxon>
        <taxon>Caesalpinioideae</taxon>
        <taxon>mimosoid clade</taxon>
        <taxon>Acacieae</taxon>
        <taxon>Acacia</taxon>
    </lineage>
</organism>
<dbReference type="PROSITE" id="PS50888">
    <property type="entry name" value="BHLH"/>
    <property type="match status" value="1"/>
</dbReference>
<dbReference type="Gene3D" id="4.10.280.10">
    <property type="entry name" value="Helix-loop-helix DNA-binding domain"/>
    <property type="match status" value="1"/>
</dbReference>
<feature type="region of interest" description="Disordered" evidence="6">
    <location>
        <begin position="1"/>
        <end position="32"/>
    </location>
</feature>
<feature type="region of interest" description="Disordered" evidence="6">
    <location>
        <begin position="218"/>
        <end position="238"/>
    </location>
</feature>
<dbReference type="PANTHER" id="PTHR45855">
    <property type="entry name" value="TRANSCRIPTION FACTOR PIF1-RELATED"/>
    <property type="match status" value="1"/>
</dbReference>
<feature type="domain" description="BHLH" evidence="7">
    <location>
        <begin position="308"/>
        <end position="357"/>
    </location>
</feature>
<dbReference type="GO" id="GO:0005634">
    <property type="term" value="C:nucleus"/>
    <property type="evidence" value="ECO:0007669"/>
    <property type="project" value="UniProtKB-SubCell"/>
</dbReference>
<dbReference type="SMART" id="SM00353">
    <property type="entry name" value="HLH"/>
    <property type="match status" value="1"/>
</dbReference>
<evidence type="ECO:0000313" key="8">
    <source>
        <dbReference type="EMBL" id="KAK4267904.1"/>
    </source>
</evidence>
<protein>
    <recommendedName>
        <fullName evidence="7">BHLH domain-containing protein</fullName>
    </recommendedName>
</protein>
<dbReference type="SUPFAM" id="SSF47459">
    <property type="entry name" value="HLH, helix-loop-helix DNA-binding domain"/>
    <property type="match status" value="1"/>
</dbReference>
<evidence type="ECO:0000256" key="6">
    <source>
        <dbReference type="SAM" id="MobiDB-lite"/>
    </source>
</evidence>
<reference evidence="8" key="1">
    <citation type="submission" date="2023-10" db="EMBL/GenBank/DDBJ databases">
        <title>Chromosome-level genome of the transformable northern wattle, Acacia crassicarpa.</title>
        <authorList>
            <person name="Massaro I."/>
            <person name="Sinha N.R."/>
            <person name="Poethig S."/>
            <person name="Leichty A.R."/>
        </authorList>
    </citation>
    <scope>NUCLEOTIDE SEQUENCE</scope>
    <source>
        <strain evidence="8">Acra3RX</strain>
        <tissue evidence="8">Leaf</tissue>
    </source>
</reference>
<evidence type="ECO:0000256" key="3">
    <source>
        <dbReference type="ARBA" id="ARBA00023125"/>
    </source>
</evidence>
<accession>A0AAE1K7X3</accession>
<dbReference type="FunFam" id="4.10.280.10:FF:000059">
    <property type="entry name" value="transcription factor UNE10 isoform X1"/>
    <property type="match status" value="1"/>
</dbReference>
<evidence type="ECO:0000256" key="5">
    <source>
        <dbReference type="ARBA" id="ARBA00023242"/>
    </source>
</evidence>
<name>A0AAE1K7X3_9FABA</name>
<keyword evidence="9" id="KW-1185">Reference proteome</keyword>
<sequence length="482" mass="52141">MSQCVPSWDLDENPTAPRVPLRSNSNSTPPDVPILDYEVAELTWENGQLSMNGLGLPKVPEKHPAAAAAARSTTPSSKCTWDKPRGSGTLESIVNQATTFPHRGKSIFDDVGAAADRDDLVPWFNPQRAASAAVMATTASAASNTMTMDGLVPCSNRTDEQQTTQVMHSVTCGGTLGRCMLGYSTRVGSFSGPTNREDEAVLAAKSARVGRVPVAPEWSGRDQSVSGSATCGRESQRVTLDTCEKESGMGFISTSMGSPENTSSAKQCTKTNAADDYDSICHSKKETGDEEDEKKGIGKSSLSTKRSRAADIHNQSERKRRDKINQRMKTLQKLVPNSSKSDKASMLDEVIEYLKQLQAQVQVMSKMNMSAMMLPMAMQQQLQMAMMPPMGMGLRMGIDMNTLGRHANNIGIPPVFHPPAAFMPLASRDASLGTDRSTTVKPDPLSTFFGGQPQPLTMDAYIRMVAMYQQLYQQPPASNSKG</sequence>
<dbReference type="EMBL" id="JAWXYG010000007">
    <property type="protein sequence ID" value="KAK4267904.1"/>
    <property type="molecule type" value="Genomic_DNA"/>
</dbReference>
<comment type="subcellular location">
    <subcellularLocation>
        <location evidence="1">Nucleus</location>
    </subcellularLocation>
</comment>
<gene>
    <name evidence="8" type="ORF">QN277_024626</name>
</gene>
<dbReference type="PANTHER" id="PTHR45855:SF23">
    <property type="entry name" value="TRANSCRIPTION FACTOR MEE8-RELATED"/>
    <property type="match status" value="1"/>
</dbReference>
<dbReference type="AlphaFoldDB" id="A0AAE1K7X3"/>
<dbReference type="Pfam" id="PF00010">
    <property type="entry name" value="HLH"/>
    <property type="match status" value="1"/>
</dbReference>
<dbReference type="InterPro" id="IPR047265">
    <property type="entry name" value="PIF1-like_bHLH"/>
</dbReference>